<dbReference type="PANTHER" id="PTHR46705:SF2">
    <property type="entry name" value="DOMAIN OF UNKNOWN FUNCTION DB DOMAIN-CONTAINING PROTEIN"/>
    <property type="match status" value="1"/>
</dbReference>
<protein>
    <submittedName>
        <fullName evidence="3">DB domain-containing protein</fullName>
    </submittedName>
</protein>
<accession>A0A0N4UKM9</accession>
<evidence type="ECO:0000313" key="2">
    <source>
        <dbReference type="Proteomes" id="UP000038040"/>
    </source>
</evidence>
<dbReference type="WBParaSite" id="DME_0000830301-mRNA-1">
    <property type="protein sequence ID" value="DME_0000830301-mRNA-1"/>
    <property type="gene ID" value="DME_0000830301"/>
</dbReference>
<evidence type="ECO:0000259" key="1">
    <source>
        <dbReference type="Pfam" id="PF01682"/>
    </source>
</evidence>
<dbReference type="Proteomes" id="UP000038040">
    <property type="component" value="Unplaced"/>
</dbReference>
<dbReference type="PANTHER" id="PTHR46705">
    <property type="entry name" value="PROTEIN CBG09805"/>
    <property type="match status" value="1"/>
</dbReference>
<dbReference type="InterPro" id="IPR002602">
    <property type="entry name" value="DB"/>
</dbReference>
<proteinExistence type="predicted"/>
<evidence type="ECO:0000313" key="3">
    <source>
        <dbReference type="WBParaSite" id="DME_0000830301-mRNA-1"/>
    </source>
</evidence>
<feature type="domain" description="Domain of unknown function DB" evidence="1">
    <location>
        <begin position="3"/>
        <end position="105"/>
    </location>
</feature>
<organism evidence="2 3">
    <name type="scientific">Dracunculus medinensis</name>
    <name type="common">Guinea worm</name>
    <dbReference type="NCBI Taxonomy" id="318479"/>
    <lineage>
        <taxon>Eukaryota</taxon>
        <taxon>Metazoa</taxon>
        <taxon>Ecdysozoa</taxon>
        <taxon>Nematoda</taxon>
        <taxon>Chromadorea</taxon>
        <taxon>Rhabditida</taxon>
        <taxon>Spirurina</taxon>
        <taxon>Dracunculoidea</taxon>
        <taxon>Dracunculidae</taxon>
        <taxon>Dracunculus</taxon>
    </lineage>
</organism>
<sequence>LKCCKERNVDVKCESRCNFDILSRRVLMAMFIGSDPCPQNHGRDLMLCAAQKLDHTACCKLKGVSRTAAGEKCLGFCRMTVDNRFQIDLSMLPCWAVLNDIKDCFKEEIILKVS</sequence>
<dbReference type="AlphaFoldDB" id="A0A0N4UKM9"/>
<reference evidence="3" key="1">
    <citation type="submission" date="2017-02" db="UniProtKB">
        <authorList>
            <consortium name="WormBaseParasite"/>
        </authorList>
    </citation>
    <scope>IDENTIFICATION</scope>
</reference>
<name>A0A0N4UKM9_DRAME</name>
<dbReference type="Pfam" id="PF01682">
    <property type="entry name" value="DB"/>
    <property type="match status" value="1"/>
</dbReference>